<keyword evidence="5 7" id="KW-0456">Lyase</keyword>
<comment type="subunit">
    <text evidence="7">Homodimer.</text>
</comment>
<feature type="binding site" evidence="7">
    <location>
        <position position="213"/>
    </location>
    <ligand>
        <name>substrate</name>
    </ligand>
</feature>
<keyword evidence="11" id="KW-1185">Reference proteome</keyword>
<dbReference type="InterPro" id="IPR047596">
    <property type="entry name" value="OMPdecase_bac"/>
</dbReference>
<dbReference type="SMART" id="SM00934">
    <property type="entry name" value="OMPdecase"/>
    <property type="match status" value="1"/>
</dbReference>
<dbReference type="Pfam" id="PF00215">
    <property type="entry name" value="OMPdecase"/>
    <property type="match status" value="1"/>
</dbReference>
<dbReference type="PANTHER" id="PTHR32119:SF2">
    <property type="entry name" value="OROTIDINE 5'-PHOSPHATE DECARBOXYLASE"/>
    <property type="match status" value="1"/>
</dbReference>
<evidence type="ECO:0000313" key="11">
    <source>
        <dbReference type="Proteomes" id="UP001597301"/>
    </source>
</evidence>
<accession>A0ABW4KI10</accession>
<evidence type="ECO:0000256" key="6">
    <source>
        <dbReference type="ARBA" id="ARBA00049157"/>
    </source>
</evidence>
<evidence type="ECO:0000313" key="10">
    <source>
        <dbReference type="EMBL" id="MFD1705823.1"/>
    </source>
</evidence>
<feature type="binding site" evidence="7">
    <location>
        <begin position="59"/>
        <end position="68"/>
    </location>
    <ligand>
        <name>substrate</name>
    </ligand>
</feature>
<evidence type="ECO:0000256" key="8">
    <source>
        <dbReference type="RuleBase" id="RU000512"/>
    </source>
</evidence>
<feature type="binding site" evidence="7">
    <location>
        <position position="184"/>
    </location>
    <ligand>
        <name>substrate</name>
    </ligand>
</feature>
<dbReference type="NCBIfam" id="TIGR01740">
    <property type="entry name" value="pyrF"/>
    <property type="match status" value="1"/>
</dbReference>
<gene>
    <name evidence="7 10" type="primary">pyrF</name>
    <name evidence="10" type="ORF">ACFSCZ_03545</name>
</gene>
<feature type="binding site" evidence="7">
    <location>
        <position position="122"/>
    </location>
    <ligand>
        <name>substrate</name>
    </ligand>
</feature>
<name>A0ABW4KI10_9BACI</name>
<evidence type="ECO:0000256" key="4">
    <source>
        <dbReference type="ARBA" id="ARBA00022975"/>
    </source>
</evidence>
<reference evidence="11" key="1">
    <citation type="journal article" date="2019" name="Int. J. Syst. Evol. Microbiol.">
        <title>The Global Catalogue of Microorganisms (GCM) 10K type strain sequencing project: providing services to taxonomists for standard genome sequencing and annotation.</title>
        <authorList>
            <consortium name="The Broad Institute Genomics Platform"/>
            <consortium name="The Broad Institute Genome Sequencing Center for Infectious Disease"/>
            <person name="Wu L."/>
            <person name="Ma J."/>
        </authorList>
    </citation>
    <scope>NUCLEOTIDE SEQUENCE [LARGE SCALE GENOMIC DNA]</scope>
    <source>
        <strain evidence="11">CGMCC 1.12295</strain>
    </source>
</reference>
<evidence type="ECO:0000256" key="2">
    <source>
        <dbReference type="ARBA" id="ARBA00004861"/>
    </source>
</evidence>
<dbReference type="RefSeq" id="WP_380772366.1">
    <property type="nucleotide sequence ID" value="NZ_JBHUEO010000005.1"/>
</dbReference>
<feature type="binding site" evidence="7">
    <location>
        <position position="214"/>
    </location>
    <ligand>
        <name>substrate</name>
    </ligand>
</feature>
<comment type="catalytic activity">
    <reaction evidence="6 7 8">
        <text>orotidine 5'-phosphate + H(+) = UMP + CO2</text>
        <dbReference type="Rhea" id="RHEA:11596"/>
        <dbReference type="ChEBI" id="CHEBI:15378"/>
        <dbReference type="ChEBI" id="CHEBI:16526"/>
        <dbReference type="ChEBI" id="CHEBI:57538"/>
        <dbReference type="ChEBI" id="CHEBI:57865"/>
        <dbReference type="EC" id="4.1.1.23"/>
    </reaction>
</comment>
<dbReference type="NCBIfam" id="NF001273">
    <property type="entry name" value="PRK00230.1"/>
    <property type="match status" value="1"/>
</dbReference>
<dbReference type="GO" id="GO:0004590">
    <property type="term" value="F:orotidine-5'-phosphate decarboxylase activity"/>
    <property type="evidence" value="ECO:0007669"/>
    <property type="project" value="UniProtKB-EC"/>
</dbReference>
<sequence>MENEVIIALDFPNASEANDFLRHFHGQSLYVKVGMELYYQEGAAFIQQLKNNGHQVFLDLKLHDIPNTVYRAMKVLAGLSVDMVNVHAAGGTDMMKAARSGLEEGTLAGQTRPALIAVTQLTSTSEEQMQREQLIKRSMEESVLHYARLAKKSGLDGVVCSAFEAASIEKATDTSFLRVTPGIRLDGGKSDDQKRIVTPSNARAMKSSMIVIGRPITGAADPAAAYQKVVTEWER</sequence>
<feature type="domain" description="Orotidine 5'-phosphate decarboxylase" evidence="9">
    <location>
        <begin position="4"/>
        <end position="229"/>
    </location>
</feature>
<dbReference type="CDD" id="cd04725">
    <property type="entry name" value="OMP_decarboxylase_like"/>
    <property type="match status" value="1"/>
</dbReference>
<evidence type="ECO:0000256" key="5">
    <source>
        <dbReference type="ARBA" id="ARBA00023239"/>
    </source>
</evidence>
<dbReference type="InterPro" id="IPR014732">
    <property type="entry name" value="OMPdecase"/>
</dbReference>
<dbReference type="PROSITE" id="PS00156">
    <property type="entry name" value="OMPDECASE"/>
    <property type="match status" value="1"/>
</dbReference>
<comment type="similarity">
    <text evidence="7">Belongs to the OMP decarboxylase family. Type 1 subfamily.</text>
</comment>
<dbReference type="InterPro" id="IPR013785">
    <property type="entry name" value="Aldolase_TIM"/>
</dbReference>
<protein>
    <recommendedName>
        <fullName evidence="7">Orotidine 5'-phosphate decarboxylase</fullName>
        <ecNumber evidence="7">4.1.1.23</ecNumber>
    </recommendedName>
    <alternativeName>
        <fullName evidence="7">OMP decarboxylase</fullName>
        <shortName evidence="7">OMPDCase</shortName>
        <shortName evidence="7">OMPdecase</shortName>
    </alternativeName>
</protein>
<comment type="pathway">
    <text evidence="2 7 8">Pyrimidine metabolism; UMP biosynthesis via de novo pathway; UMP from orotate: step 2/2.</text>
</comment>
<dbReference type="InterPro" id="IPR018089">
    <property type="entry name" value="OMPdecase_AS"/>
</dbReference>
<keyword evidence="4 7" id="KW-0665">Pyrimidine biosynthesis</keyword>
<feature type="binding site" evidence="7">
    <location>
        <position position="193"/>
    </location>
    <ligand>
        <name>substrate</name>
    </ligand>
</feature>
<evidence type="ECO:0000259" key="9">
    <source>
        <dbReference type="SMART" id="SM00934"/>
    </source>
</evidence>
<dbReference type="InterPro" id="IPR011060">
    <property type="entry name" value="RibuloseP-bd_barrel"/>
</dbReference>
<dbReference type="HAMAP" id="MF_01200_B">
    <property type="entry name" value="OMPdecase_type1_B"/>
    <property type="match status" value="1"/>
</dbReference>
<keyword evidence="3 7" id="KW-0210">Decarboxylase</keyword>
<feature type="binding site" evidence="7">
    <location>
        <position position="10"/>
    </location>
    <ligand>
        <name>substrate</name>
    </ligand>
</feature>
<proteinExistence type="inferred from homology"/>
<organism evidence="10 11">
    <name type="scientific">Siminovitchia sediminis</name>
    <dbReference type="NCBI Taxonomy" id="1274353"/>
    <lineage>
        <taxon>Bacteria</taxon>
        <taxon>Bacillati</taxon>
        <taxon>Bacillota</taxon>
        <taxon>Bacilli</taxon>
        <taxon>Bacillales</taxon>
        <taxon>Bacillaceae</taxon>
        <taxon>Siminovitchia</taxon>
    </lineage>
</organism>
<evidence type="ECO:0000256" key="7">
    <source>
        <dbReference type="HAMAP-Rule" id="MF_01200"/>
    </source>
</evidence>
<dbReference type="EC" id="4.1.1.23" evidence="7"/>
<dbReference type="SUPFAM" id="SSF51366">
    <property type="entry name" value="Ribulose-phoshate binding barrel"/>
    <property type="match status" value="1"/>
</dbReference>
<dbReference type="Gene3D" id="3.20.20.70">
    <property type="entry name" value="Aldolase class I"/>
    <property type="match status" value="1"/>
</dbReference>
<comment type="function">
    <text evidence="1 7">Catalyzes the decarboxylation of orotidine 5'-monophosphate (OMP) to uridine 5'-monophosphate (UMP).</text>
</comment>
<dbReference type="PANTHER" id="PTHR32119">
    <property type="entry name" value="OROTIDINE 5'-PHOSPHATE DECARBOXYLASE"/>
    <property type="match status" value="1"/>
</dbReference>
<feature type="binding site" evidence="7">
    <location>
        <position position="32"/>
    </location>
    <ligand>
        <name>substrate</name>
    </ligand>
</feature>
<dbReference type="EMBL" id="JBHUEO010000005">
    <property type="protein sequence ID" value="MFD1705823.1"/>
    <property type="molecule type" value="Genomic_DNA"/>
</dbReference>
<comment type="caution">
    <text evidence="10">The sequence shown here is derived from an EMBL/GenBank/DDBJ whole genome shotgun (WGS) entry which is preliminary data.</text>
</comment>
<dbReference type="Proteomes" id="UP001597301">
    <property type="component" value="Unassembled WGS sequence"/>
</dbReference>
<feature type="active site" description="Proton donor" evidence="7">
    <location>
        <position position="61"/>
    </location>
</feature>
<evidence type="ECO:0000256" key="3">
    <source>
        <dbReference type="ARBA" id="ARBA00022793"/>
    </source>
</evidence>
<dbReference type="InterPro" id="IPR001754">
    <property type="entry name" value="OMPdeCOase_dom"/>
</dbReference>
<evidence type="ECO:0000256" key="1">
    <source>
        <dbReference type="ARBA" id="ARBA00002356"/>
    </source>
</evidence>